<evidence type="ECO:0000313" key="3">
    <source>
        <dbReference type="Proteomes" id="UP001050975"/>
    </source>
</evidence>
<feature type="domain" description="Putative restriction endonuclease" evidence="1">
    <location>
        <begin position="25"/>
        <end position="177"/>
    </location>
</feature>
<accession>A0AAV3XGJ0</accession>
<comment type="caution">
    <text evidence="2">The sequence shown here is derived from an EMBL/GenBank/DDBJ whole genome shotgun (WGS) entry which is preliminary data.</text>
</comment>
<dbReference type="PANTHER" id="PTHR47152">
    <property type="entry name" value="SLR2084 PROTEIN-RELATED"/>
    <property type="match status" value="1"/>
</dbReference>
<sequence>MVVTLQLRQIDVQPGQYLTLRDISWAEFEAILDELGEHRAARVAYFQEVLEIRMPLPEHEINKELIGDMIKLLLDELELDWQSYGSTTFKRREMAAGLEPDTCFYIQNARRMIGKRRLDLSVDPPPDLAVEIDVTSKTQLSAYLALGVPELWCYGDGKLQVFVLGEGEYVQVETSPTFGNLPIIEGILQFLKLSETEGSSAARRAFRQWVREALLTS</sequence>
<proteinExistence type="predicted"/>
<dbReference type="EMBL" id="BLAY01000132">
    <property type="protein sequence ID" value="GET41723.1"/>
    <property type="molecule type" value="Genomic_DNA"/>
</dbReference>
<dbReference type="PANTHER" id="PTHR47152:SF1">
    <property type="entry name" value="SLL1186 PROTEIN"/>
    <property type="match status" value="1"/>
</dbReference>
<dbReference type="InterPro" id="IPR011335">
    <property type="entry name" value="Restrct_endonuc-II-like"/>
</dbReference>
<protein>
    <recommendedName>
        <fullName evidence="1">Putative restriction endonuclease domain-containing protein</fullName>
    </recommendedName>
</protein>
<dbReference type="Proteomes" id="UP001050975">
    <property type="component" value="Unassembled WGS sequence"/>
</dbReference>
<organism evidence="2 3">
    <name type="scientific">Microseira wollei NIES-4236</name>
    <dbReference type="NCBI Taxonomy" id="2530354"/>
    <lineage>
        <taxon>Bacteria</taxon>
        <taxon>Bacillati</taxon>
        <taxon>Cyanobacteriota</taxon>
        <taxon>Cyanophyceae</taxon>
        <taxon>Oscillatoriophycideae</taxon>
        <taxon>Aerosakkonematales</taxon>
        <taxon>Aerosakkonemataceae</taxon>
        <taxon>Microseira</taxon>
    </lineage>
</organism>
<dbReference type="CDD" id="cd06260">
    <property type="entry name" value="DUF820-like"/>
    <property type="match status" value="1"/>
</dbReference>
<dbReference type="SUPFAM" id="SSF52980">
    <property type="entry name" value="Restriction endonuclease-like"/>
    <property type="match status" value="1"/>
</dbReference>
<dbReference type="Pfam" id="PF05685">
    <property type="entry name" value="Uma2"/>
    <property type="match status" value="1"/>
</dbReference>
<evidence type="ECO:0000313" key="2">
    <source>
        <dbReference type="EMBL" id="GET41723.1"/>
    </source>
</evidence>
<name>A0AAV3XGJ0_9CYAN</name>
<dbReference type="AlphaFoldDB" id="A0AAV3XGJ0"/>
<dbReference type="Gene3D" id="3.90.1570.10">
    <property type="entry name" value="tt1808, chain A"/>
    <property type="match status" value="1"/>
</dbReference>
<keyword evidence="3" id="KW-1185">Reference proteome</keyword>
<gene>
    <name evidence="2" type="ORF">MiSe_65370</name>
</gene>
<dbReference type="RefSeq" id="WP_226588263.1">
    <property type="nucleotide sequence ID" value="NZ_BLAY01000132.1"/>
</dbReference>
<dbReference type="InterPro" id="IPR012296">
    <property type="entry name" value="Nuclease_put_TT1808"/>
</dbReference>
<evidence type="ECO:0000259" key="1">
    <source>
        <dbReference type="Pfam" id="PF05685"/>
    </source>
</evidence>
<reference evidence="2" key="1">
    <citation type="submission" date="2019-10" db="EMBL/GenBank/DDBJ databases">
        <title>Draft genome sequece of Microseira wollei NIES-4236.</title>
        <authorList>
            <person name="Yamaguchi H."/>
            <person name="Suzuki S."/>
            <person name="Kawachi M."/>
        </authorList>
    </citation>
    <scope>NUCLEOTIDE SEQUENCE</scope>
    <source>
        <strain evidence="2">NIES-4236</strain>
    </source>
</reference>
<dbReference type="InterPro" id="IPR008538">
    <property type="entry name" value="Uma2"/>
</dbReference>